<protein>
    <submittedName>
        <fullName evidence="1">Uncharacterized protein</fullName>
    </submittedName>
</protein>
<reference evidence="1" key="2">
    <citation type="journal article" date="2015" name="Data Brief">
        <title>Shoot transcriptome of the giant reed, Arundo donax.</title>
        <authorList>
            <person name="Barrero R.A."/>
            <person name="Guerrero F.D."/>
            <person name="Moolhuijzen P."/>
            <person name="Goolsby J.A."/>
            <person name="Tidwell J."/>
            <person name="Bellgard S.E."/>
            <person name="Bellgard M.I."/>
        </authorList>
    </citation>
    <scope>NUCLEOTIDE SEQUENCE</scope>
    <source>
        <tissue evidence="1">Shoot tissue taken approximately 20 cm above the soil surface</tissue>
    </source>
</reference>
<sequence>MGMQMTSTVIHMLSQAYKLEQL</sequence>
<accession>A0A0A9Q1Q7</accession>
<dbReference type="EMBL" id="GBRH01282715">
    <property type="protein sequence ID" value="JAD15180.1"/>
    <property type="molecule type" value="Transcribed_RNA"/>
</dbReference>
<proteinExistence type="predicted"/>
<dbReference type="AlphaFoldDB" id="A0A0A9Q1Q7"/>
<name>A0A0A9Q1Q7_ARUDO</name>
<organism evidence="1">
    <name type="scientific">Arundo donax</name>
    <name type="common">Giant reed</name>
    <name type="synonym">Donax arundinaceus</name>
    <dbReference type="NCBI Taxonomy" id="35708"/>
    <lineage>
        <taxon>Eukaryota</taxon>
        <taxon>Viridiplantae</taxon>
        <taxon>Streptophyta</taxon>
        <taxon>Embryophyta</taxon>
        <taxon>Tracheophyta</taxon>
        <taxon>Spermatophyta</taxon>
        <taxon>Magnoliopsida</taxon>
        <taxon>Liliopsida</taxon>
        <taxon>Poales</taxon>
        <taxon>Poaceae</taxon>
        <taxon>PACMAD clade</taxon>
        <taxon>Arundinoideae</taxon>
        <taxon>Arundineae</taxon>
        <taxon>Arundo</taxon>
    </lineage>
</organism>
<evidence type="ECO:0000313" key="1">
    <source>
        <dbReference type="EMBL" id="JAD15180.1"/>
    </source>
</evidence>
<reference evidence="1" key="1">
    <citation type="submission" date="2014-09" db="EMBL/GenBank/DDBJ databases">
        <authorList>
            <person name="Magalhaes I.L.F."/>
            <person name="Oliveira U."/>
            <person name="Santos F.R."/>
            <person name="Vidigal T.H.D.A."/>
            <person name="Brescovit A.D."/>
            <person name="Santos A.J."/>
        </authorList>
    </citation>
    <scope>NUCLEOTIDE SEQUENCE</scope>
    <source>
        <tissue evidence="1">Shoot tissue taken approximately 20 cm above the soil surface</tissue>
    </source>
</reference>